<sequence length="88" mass="10090">MRSFPADLARAQQEWSATYRQLAERPGRTELRRRLYLLSAQVFFHPYWQQRRPSPAAWWELRALARSDRAGSGGASNDGLECGTVRPG</sequence>
<evidence type="ECO:0000313" key="3">
    <source>
        <dbReference type="Proteomes" id="UP001474181"/>
    </source>
</evidence>
<evidence type="ECO:0000313" key="2">
    <source>
        <dbReference type="EMBL" id="MER7177940.1"/>
    </source>
</evidence>
<proteinExistence type="predicted"/>
<accession>A0ABV1WM45</accession>
<gene>
    <name evidence="2" type="ORF">ABT404_00320</name>
</gene>
<protein>
    <submittedName>
        <fullName evidence="2">Uncharacterized protein</fullName>
    </submittedName>
</protein>
<name>A0ABV1WM45_9ACTN</name>
<organism evidence="2 3">
    <name type="scientific">Streptomyces hyaluromycini</name>
    <dbReference type="NCBI Taxonomy" id="1377993"/>
    <lineage>
        <taxon>Bacteria</taxon>
        <taxon>Bacillati</taxon>
        <taxon>Actinomycetota</taxon>
        <taxon>Actinomycetes</taxon>
        <taxon>Kitasatosporales</taxon>
        <taxon>Streptomycetaceae</taxon>
        <taxon>Streptomyces</taxon>
    </lineage>
</organism>
<feature type="region of interest" description="Disordered" evidence="1">
    <location>
        <begin position="67"/>
        <end position="88"/>
    </location>
</feature>
<comment type="caution">
    <text evidence="2">The sequence shown here is derived from an EMBL/GenBank/DDBJ whole genome shotgun (WGS) entry which is preliminary data.</text>
</comment>
<dbReference type="RefSeq" id="WP_350775809.1">
    <property type="nucleotide sequence ID" value="NZ_JBEPEK010000001.1"/>
</dbReference>
<dbReference type="EMBL" id="JBEPEK010000001">
    <property type="protein sequence ID" value="MER7177940.1"/>
    <property type="molecule type" value="Genomic_DNA"/>
</dbReference>
<keyword evidence="3" id="KW-1185">Reference proteome</keyword>
<reference evidence="2 3" key="1">
    <citation type="submission" date="2024-06" db="EMBL/GenBank/DDBJ databases">
        <title>The Natural Products Discovery Center: Release of the First 8490 Sequenced Strains for Exploring Actinobacteria Biosynthetic Diversity.</title>
        <authorList>
            <person name="Kalkreuter E."/>
            <person name="Kautsar S.A."/>
            <person name="Yang D."/>
            <person name="Bader C.D."/>
            <person name="Teijaro C.N."/>
            <person name="Fluegel L."/>
            <person name="Davis C.M."/>
            <person name="Simpson J.R."/>
            <person name="Lauterbach L."/>
            <person name="Steele A.D."/>
            <person name="Gui C."/>
            <person name="Meng S."/>
            <person name="Li G."/>
            <person name="Viehrig K."/>
            <person name="Ye F."/>
            <person name="Su P."/>
            <person name="Kiefer A.F."/>
            <person name="Nichols A."/>
            <person name="Cepeda A.J."/>
            <person name="Yan W."/>
            <person name="Fan B."/>
            <person name="Jiang Y."/>
            <person name="Adhikari A."/>
            <person name="Zheng C.-J."/>
            <person name="Schuster L."/>
            <person name="Cowan T.M."/>
            <person name="Smanski M.J."/>
            <person name="Chevrette M.G."/>
            <person name="De Carvalho L.P.S."/>
            <person name="Shen B."/>
        </authorList>
    </citation>
    <scope>NUCLEOTIDE SEQUENCE [LARGE SCALE GENOMIC DNA]</scope>
    <source>
        <strain evidence="2 3">NPDC000234</strain>
    </source>
</reference>
<evidence type="ECO:0000256" key="1">
    <source>
        <dbReference type="SAM" id="MobiDB-lite"/>
    </source>
</evidence>
<dbReference type="Proteomes" id="UP001474181">
    <property type="component" value="Unassembled WGS sequence"/>
</dbReference>